<accession>A0A9P9W9V1</accession>
<evidence type="ECO:0000313" key="4">
    <source>
        <dbReference type="Proteomes" id="UP000829685"/>
    </source>
</evidence>
<dbReference type="AlphaFoldDB" id="A0A9P9W9V1"/>
<dbReference type="EMBL" id="JAFIMR010000055">
    <property type="protein sequence ID" value="KAI1853865.1"/>
    <property type="molecule type" value="Genomic_DNA"/>
</dbReference>
<sequence>MPCDCCNPDMYCCDNPSCAYNKPREGYGDNVVGSFHNHSTSWCGDLESQESEQPGDSHKELINQILPTASQDRADRPIQTGETQPGRLPEQTQLAEPRGDTLDIDSLRERLGLLEISVADTDRRPTNHRQTKGEAARKLVNSRTKRDALLDVHGDSQNEVMAEPTQQVTGLKEGFAKVVEDPMQQQLKGPMRRTKGSLSDEADILRADLEQHTRMTAASENHVARLKLDVAHRDQRISQLEDELENIKGEQIKRQSDIIENQNEEIAYLQHTADNLDDELDKVHANNANLAQAMTAETSKLRDKFACMTEETSKLQDQLKVKDSVIGMLAEITKASRLDPGTDLCVVGYQVDQIVQQALDSQQSPCHSMRDDTLGRMTKELIAASAQVTRLEQDLEDKKLLEERLQEAQKAQSSLQNQLQRTITGRDETEATMKGDIAQITKKHEQSLAAMQIKDFRINHLLGQIGMQAHALENAQRTYWGFMVEAKAHVDGLEQKTARLAKQAAAAEHELAATAQTLSQQRDANRQLSQQAQQKAGLARLKYVEACRLTGQNAELEAAVAELRGQNAALAEEVWRLRAGVELVDATASEEEGGQEDSEDLEVRDESETEDEDEDGDEDQCHGSEQPGFELVELAGVEHGGSQDEVLGEAPEILRNPINEVVGFDGPRGNAVSLDPEIGGRRGPFFIL</sequence>
<feature type="compositionally biased region" description="Acidic residues" evidence="2">
    <location>
        <begin position="588"/>
        <end position="618"/>
    </location>
</feature>
<reference evidence="3" key="1">
    <citation type="submission" date="2021-03" db="EMBL/GenBank/DDBJ databases">
        <title>Revisited historic fungal species revealed as producer of novel bioactive compounds through whole genome sequencing and comparative genomics.</title>
        <authorList>
            <person name="Vignolle G.A."/>
            <person name="Hochenegger N."/>
            <person name="Mach R.L."/>
            <person name="Mach-Aigner A.R."/>
            <person name="Javad Rahimi M."/>
            <person name="Salim K.A."/>
            <person name="Chan C.M."/>
            <person name="Lim L.B.L."/>
            <person name="Cai F."/>
            <person name="Druzhinina I.S."/>
            <person name="U'Ren J.M."/>
            <person name="Derntl C."/>
        </authorList>
    </citation>
    <scope>NUCLEOTIDE SEQUENCE</scope>
    <source>
        <strain evidence="3">TUCIM 5799</strain>
    </source>
</reference>
<name>A0A9P9W9V1_9PEZI</name>
<keyword evidence="4" id="KW-1185">Reference proteome</keyword>
<evidence type="ECO:0000313" key="3">
    <source>
        <dbReference type="EMBL" id="KAI1853865.1"/>
    </source>
</evidence>
<evidence type="ECO:0000256" key="1">
    <source>
        <dbReference type="SAM" id="Coils"/>
    </source>
</evidence>
<proteinExistence type="predicted"/>
<feature type="coiled-coil region" evidence="1">
    <location>
        <begin position="374"/>
        <end position="421"/>
    </location>
</feature>
<gene>
    <name evidence="3" type="ORF">JX265_012550</name>
</gene>
<dbReference type="Proteomes" id="UP000829685">
    <property type="component" value="Unassembled WGS sequence"/>
</dbReference>
<feature type="coiled-coil region" evidence="1">
    <location>
        <begin position="223"/>
        <end position="293"/>
    </location>
</feature>
<feature type="region of interest" description="Disordered" evidence="2">
    <location>
        <begin position="586"/>
        <end position="625"/>
    </location>
</feature>
<protein>
    <submittedName>
        <fullName evidence="3">Uncharacterized protein</fullName>
    </submittedName>
</protein>
<feature type="region of interest" description="Disordered" evidence="2">
    <location>
        <begin position="67"/>
        <end position="100"/>
    </location>
</feature>
<evidence type="ECO:0000256" key="2">
    <source>
        <dbReference type="SAM" id="MobiDB-lite"/>
    </source>
</evidence>
<organism evidence="3 4">
    <name type="scientific">Neoarthrinium moseri</name>
    <dbReference type="NCBI Taxonomy" id="1658444"/>
    <lineage>
        <taxon>Eukaryota</taxon>
        <taxon>Fungi</taxon>
        <taxon>Dikarya</taxon>
        <taxon>Ascomycota</taxon>
        <taxon>Pezizomycotina</taxon>
        <taxon>Sordariomycetes</taxon>
        <taxon>Xylariomycetidae</taxon>
        <taxon>Amphisphaeriales</taxon>
        <taxon>Apiosporaceae</taxon>
        <taxon>Neoarthrinium</taxon>
    </lineage>
</organism>
<keyword evidence="1" id="KW-0175">Coiled coil</keyword>
<comment type="caution">
    <text evidence="3">The sequence shown here is derived from an EMBL/GenBank/DDBJ whole genome shotgun (WGS) entry which is preliminary data.</text>
</comment>
<feature type="coiled-coil region" evidence="1">
    <location>
        <begin position="483"/>
        <end position="510"/>
    </location>
</feature>